<evidence type="ECO:0000313" key="3">
    <source>
        <dbReference type="Proteomes" id="UP001187192"/>
    </source>
</evidence>
<dbReference type="Gene3D" id="2.40.50.140">
    <property type="entry name" value="Nucleic acid-binding proteins"/>
    <property type="match status" value="1"/>
</dbReference>
<proteinExistence type="predicted"/>
<comment type="caution">
    <text evidence="2">The sequence shown here is derived from an EMBL/GenBank/DDBJ whole genome shotgun (WGS) entry which is preliminary data.</text>
</comment>
<feature type="region of interest" description="Disordered" evidence="1">
    <location>
        <begin position="200"/>
        <end position="225"/>
    </location>
</feature>
<evidence type="ECO:0000256" key="1">
    <source>
        <dbReference type="SAM" id="MobiDB-lite"/>
    </source>
</evidence>
<protein>
    <submittedName>
        <fullName evidence="2">Uncharacterized protein</fullName>
    </submittedName>
</protein>
<keyword evidence="3" id="KW-1185">Reference proteome</keyword>
<dbReference type="EMBL" id="BTGU01000233">
    <property type="protein sequence ID" value="GMN65417.1"/>
    <property type="molecule type" value="Genomic_DNA"/>
</dbReference>
<reference evidence="2" key="1">
    <citation type="submission" date="2023-07" db="EMBL/GenBank/DDBJ databases">
        <title>draft genome sequence of fig (Ficus carica).</title>
        <authorList>
            <person name="Takahashi T."/>
            <person name="Nishimura K."/>
        </authorList>
    </citation>
    <scope>NUCLEOTIDE SEQUENCE</scope>
</reference>
<organism evidence="2 3">
    <name type="scientific">Ficus carica</name>
    <name type="common">Common fig</name>
    <dbReference type="NCBI Taxonomy" id="3494"/>
    <lineage>
        <taxon>Eukaryota</taxon>
        <taxon>Viridiplantae</taxon>
        <taxon>Streptophyta</taxon>
        <taxon>Embryophyta</taxon>
        <taxon>Tracheophyta</taxon>
        <taxon>Spermatophyta</taxon>
        <taxon>Magnoliopsida</taxon>
        <taxon>eudicotyledons</taxon>
        <taxon>Gunneridae</taxon>
        <taxon>Pentapetalae</taxon>
        <taxon>rosids</taxon>
        <taxon>fabids</taxon>
        <taxon>Rosales</taxon>
        <taxon>Moraceae</taxon>
        <taxon>Ficeae</taxon>
        <taxon>Ficus</taxon>
    </lineage>
</organism>
<evidence type="ECO:0000313" key="2">
    <source>
        <dbReference type="EMBL" id="GMN65417.1"/>
    </source>
</evidence>
<dbReference type="AlphaFoldDB" id="A0AA88DZZ8"/>
<sequence>MKQGNKVQATIYAQDIQAFQDKFQLSKTYFVSNAQVKFTKPQYRAIAGDVQWTINGRTRVEEVDETHTGILFSTNKARADVELQDSSSSIKATVVGQPAEKLLHCSAKTLMEKTTMNKAMKLDKIVQVSSDNEVILYLKATKRVEYNTYDYKYNIISVLNSTLHSEESTSISNLELVLPQTNTQVEEQFQTKAKRALFLPSHSDKKPNQLPLKGVSMEDDLPKDN</sequence>
<name>A0AA88DZZ8_FICCA</name>
<dbReference type="InterPro" id="IPR012340">
    <property type="entry name" value="NA-bd_OB-fold"/>
</dbReference>
<gene>
    <name evidence="2" type="ORF">TIFTF001_034487</name>
</gene>
<accession>A0AA88DZZ8</accession>
<dbReference type="SUPFAM" id="SSF50249">
    <property type="entry name" value="Nucleic acid-binding proteins"/>
    <property type="match status" value="2"/>
</dbReference>
<dbReference type="Proteomes" id="UP001187192">
    <property type="component" value="Unassembled WGS sequence"/>
</dbReference>